<dbReference type="Proteomes" id="UP000280455">
    <property type="component" value="Chromosome"/>
</dbReference>
<proteinExistence type="predicted"/>
<dbReference type="EMBL" id="CP027750">
    <property type="protein sequence ID" value="AZE29361.1"/>
    <property type="molecule type" value="Genomic_DNA"/>
</dbReference>
<protein>
    <recommendedName>
        <fullName evidence="3">Lipoprotein</fullName>
    </recommendedName>
</protein>
<gene>
    <name evidence="1" type="ORF">C4K07_2576</name>
</gene>
<dbReference type="RefSeq" id="WP_009048550.1">
    <property type="nucleotide sequence ID" value="NZ_CP027722.1"/>
</dbReference>
<dbReference type="AlphaFoldDB" id="A0AAD1E632"/>
<organism evidence="1 2">
    <name type="scientific">Pseudomonas chlororaphis subsp. aureofaciens</name>
    <dbReference type="NCBI Taxonomy" id="587851"/>
    <lineage>
        <taxon>Bacteria</taxon>
        <taxon>Pseudomonadati</taxon>
        <taxon>Pseudomonadota</taxon>
        <taxon>Gammaproteobacteria</taxon>
        <taxon>Pseudomonadales</taxon>
        <taxon>Pseudomonadaceae</taxon>
        <taxon>Pseudomonas</taxon>
    </lineage>
</organism>
<accession>A0AAD1E632</accession>
<reference evidence="1 2" key="1">
    <citation type="submission" date="2018-03" db="EMBL/GenBank/DDBJ databases">
        <title>Diversity of phytobeneficial traits revealed by whole-genome analysis of worldwide-isolated phenazine-producing Pseudomonas spp.</title>
        <authorList>
            <person name="Biessy A."/>
            <person name="Novinscak A."/>
            <person name="Blom J."/>
            <person name="Leger G."/>
            <person name="Thomashow L.S."/>
            <person name="Cazorla F.M."/>
            <person name="Josic D."/>
            <person name="Filion M."/>
        </authorList>
    </citation>
    <scope>NUCLEOTIDE SEQUENCE [LARGE SCALE GENOMIC DNA]</scope>
    <source>
        <strain evidence="1 2">ChPhzS24</strain>
    </source>
</reference>
<name>A0AAD1E632_9PSED</name>
<evidence type="ECO:0000313" key="2">
    <source>
        <dbReference type="Proteomes" id="UP000280455"/>
    </source>
</evidence>
<sequence length="193" mass="21854">MTSRPLFALLLALPMLLLGGCDRPIRWMHPDPSKELLIRAMTELNGFHAYDSSGHEDNSLITGVEAMRLLEDSTKITEKTPDFMFVEIKGRTLTIIGYSQTYRPRGQDHQTPMIYSYVGELKRARYALPHMAPNIDDLKFTSSPQEKLKVALLPLSSGRVIYPDFNGDLNIGSEGGRYSQISAFTRKDWDVIF</sequence>
<evidence type="ECO:0000313" key="1">
    <source>
        <dbReference type="EMBL" id="AZE29361.1"/>
    </source>
</evidence>
<evidence type="ECO:0008006" key="3">
    <source>
        <dbReference type="Google" id="ProtNLM"/>
    </source>
</evidence>